<dbReference type="InterPro" id="IPR000587">
    <property type="entry name" value="Creatinase_N"/>
</dbReference>
<dbReference type="SUPFAM" id="SSF53092">
    <property type="entry name" value="Creatinase/prolidase N-terminal domain"/>
    <property type="match status" value="1"/>
</dbReference>
<organism evidence="4 5">
    <name type="scientific">Vulcanibacillus modesticaldus</name>
    <dbReference type="NCBI Taxonomy" id="337097"/>
    <lineage>
        <taxon>Bacteria</taxon>
        <taxon>Bacillati</taxon>
        <taxon>Bacillota</taxon>
        <taxon>Bacilli</taxon>
        <taxon>Bacillales</taxon>
        <taxon>Bacillaceae</taxon>
        <taxon>Vulcanibacillus</taxon>
    </lineage>
</organism>
<evidence type="ECO:0000259" key="2">
    <source>
        <dbReference type="Pfam" id="PF00557"/>
    </source>
</evidence>
<dbReference type="EMBL" id="MIJF01000010">
    <property type="protein sequence ID" value="OEF99985.1"/>
    <property type="molecule type" value="Genomic_DNA"/>
</dbReference>
<dbReference type="AlphaFoldDB" id="A0A1D2YWH0"/>
<evidence type="ECO:0000313" key="5">
    <source>
        <dbReference type="Proteomes" id="UP000243739"/>
    </source>
</evidence>
<evidence type="ECO:0008006" key="6">
    <source>
        <dbReference type="Google" id="ProtNLM"/>
    </source>
</evidence>
<feature type="coiled-coil region" evidence="1">
    <location>
        <begin position="8"/>
        <end position="35"/>
    </location>
</feature>
<dbReference type="RefSeq" id="WP_069656126.1">
    <property type="nucleotide sequence ID" value="NZ_MIJF01000010.1"/>
</dbReference>
<dbReference type="Pfam" id="PF00557">
    <property type="entry name" value="Peptidase_M24"/>
    <property type="match status" value="1"/>
</dbReference>
<feature type="domain" description="Creatinase N-terminal" evidence="3">
    <location>
        <begin position="14"/>
        <end position="137"/>
    </location>
</feature>
<keyword evidence="5" id="KW-1185">Reference proteome</keyword>
<reference evidence="4 5" key="1">
    <citation type="submission" date="2016-09" db="EMBL/GenBank/DDBJ databases">
        <title>Draft genome sequence for the type strain of Vulcanibacillus modesticaldus BR, a strictly anaerobic, moderately thermophilic, and nitrate-reducing bacterium from deep sea-hydrothermal vents of the Mid-Atlantic Ridge.</title>
        <authorList>
            <person name="Abin C.A."/>
            <person name="Hollibaugh J.T."/>
        </authorList>
    </citation>
    <scope>NUCLEOTIDE SEQUENCE [LARGE SCALE GENOMIC DNA]</scope>
    <source>
        <strain evidence="4 5">BR</strain>
    </source>
</reference>
<evidence type="ECO:0000313" key="4">
    <source>
        <dbReference type="EMBL" id="OEF99985.1"/>
    </source>
</evidence>
<dbReference type="CDD" id="cd01066">
    <property type="entry name" value="APP_MetAP"/>
    <property type="match status" value="1"/>
</dbReference>
<sequence>MSYQLTPIEELKKRVDNLQKKITELELDGVLLTNNVEIFYYSGSMQNSMMYIPAAGEPVLFVKKSVERAMKETLFSVEPMLSVKDLPQLIDNRGLTYRKVGIELDVLPYNQFQRIQRAFNGTDFSDISQVTRLQRSIKSNFEIEALRQSAEVVNEAILEVPKILKKGMKEFEFQAELERFVRLRGHLGYIRTRGYNMELVLGMVASGISAAVPTSFDGPAGGQGISPAMPQGAGWNEIKENEPILIDIAAAVNGYIVDQTRMAVIGDLDQELEHAYQTSLEIIKEIETSAKPGTTWSEHFETAKRLAKEAGLEEHFMGYKQNKVKFVGHGVGLELDELPILAKGLDRPLEAGMVIAIEPKFTFPNKGVIGIENTYVVTETGLELITIAPQEIIRLPK</sequence>
<dbReference type="Proteomes" id="UP000243739">
    <property type="component" value="Unassembled WGS sequence"/>
</dbReference>
<dbReference type="Gene3D" id="3.40.350.10">
    <property type="entry name" value="Creatinase/prolidase N-terminal domain"/>
    <property type="match status" value="1"/>
</dbReference>
<accession>A0A1D2YWH0</accession>
<name>A0A1D2YWH0_9BACI</name>
<dbReference type="PANTHER" id="PTHR46112:SF2">
    <property type="entry name" value="XAA-PRO AMINOPEPTIDASE P-RELATED"/>
    <property type="match status" value="1"/>
</dbReference>
<dbReference type="PANTHER" id="PTHR46112">
    <property type="entry name" value="AMINOPEPTIDASE"/>
    <property type="match status" value="1"/>
</dbReference>
<dbReference type="SUPFAM" id="SSF55920">
    <property type="entry name" value="Creatinase/aminopeptidase"/>
    <property type="match status" value="1"/>
</dbReference>
<feature type="domain" description="Peptidase M24" evidence="2">
    <location>
        <begin position="144"/>
        <end position="379"/>
    </location>
</feature>
<dbReference type="InterPro" id="IPR050659">
    <property type="entry name" value="Peptidase_M24B"/>
</dbReference>
<dbReference type="InterPro" id="IPR000994">
    <property type="entry name" value="Pept_M24"/>
</dbReference>
<evidence type="ECO:0000259" key="3">
    <source>
        <dbReference type="Pfam" id="PF01321"/>
    </source>
</evidence>
<evidence type="ECO:0000256" key="1">
    <source>
        <dbReference type="SAM" id="Coils"/>
    </source>
</evidence>
<dbReference type="InterPro" id="IPR036005">
    <property type="entry name" value="Creatinase/aminopeptidase-like"/>
</dbReference>
<protein>
    <recommendedName>
        <fullName evidence="6">Peptidase M24</fullName>
    </recommendedName>
</protein>
<comment type="caution">
    <text evidence="4">The sequence shown here is derived from an EMBL/GenBank/DDBJ whole genome shotgun (WGS) entry which is preliminary data.</text>
</comment>
<dbReference type="STRING" id="337097.BHF71_06845"/>
<dbReference type="Gene3D" id="3.90.230.10">
    <property type="entry name" value="Creatinase/methionine aminopeptidase superfamily"/>
    <property type="match status" value="1"/>
</dbReference>
<proteinExistence type="predicted"/>
<dbReference type="Pfam" id="PF01321">
    <property type="entry name" value="Creatinase_N"/>
    <property type="match status" value="1"/>
</dbReference>
<keyword evidence="1" id="KW-0175">Coiled coil</keyword>
<dbReference type="InterPro" id="IPR029149">
    <property type="entry name" value="Creatin/AminoP/Spt16_N"/>
</dbReference>
<gene>
    <name evidence="4" type="ORF">BHF71_06845</name>
</gene>